<dbReference type="Gene3D" id="1.10.10.10">
    <property type="entry name" value="Winged helix-like DNA-binding domain superfamily/Winged helix DNA-binding domain"/>
    <property type="match status" value="1"/>
</dbReference>
<dbReference type="SUPFAM" id="SSF88946">
    <property type="entry name" value="Sigma2 domain of RNA polymerase sigma factors"/>
    <property type="match status" value="1"/>
</dbReference>
<comment type="caution">
    <text evidence="8">The sequence shown here is derived from an EMBL/GenBank/DDBJ whole genome shotgun (WGS) entry which is preliminary data.</text>
</comment>
<dbReference type="Proteomes" id="UP001499884">
    <property type="component" value="Unassembled WGS sequence"/>
</dbReference>
<dbReference type="Pfam" id="PF04542">
    <property type="entry name" value="Sigma70_r2"/>
    <property type="match status" value="1"/>
</dbReference>
<dbReference type="SUPFAM" id="SSF88659">
    <property type="entry name" value="Sigma3 and sigma4 domains of RNA polymerase sigma factors"/>
    <property type="match status" value="1"/>
</dbReference>
<dbReference type="InterPro" id="IPR013324">
    <property type="entry name" value="RNA_pol_sigma_r3/r4-like"/>
</dbReference>
<feature type="domain" description="RNA polymerase sigma-70 region 2" evidence="5">
    <location>
        <begin position="10"/>
        <end position="69"/>
    </location>
</feature>
<keyword evidence="4" id="KW-0804">Transcription</keyword>
<dbReference type="PANTHER" id="PTHR47756">
    <property type="entry name" value="BLL6612 PROTEIN-RELATED"/>
    <property type="match status" value="1"/>
</dbReference>
<proteinExistence type="inferred from homology"/>
<protein>
    <submittedName>
        <fullName evidence="8">RNA polymerase sigma factor</fullName>
    </submittedName>
</protein>
<evidence type="ECO:0000313" key="8">
    <source>
        <dbReference type="EMBL" id="GAA3729365.1"/>
    </source>
</evidence>
<dbReference type="InterPro" id="IPR013325">
    <property type="entry name" value="RNA_pol_sigma_r2"/>
</dbReference>
<evidence type="ECO:0000256" key="4">
    <source>
        <dbReference type="ARBA" id="ARBA00023163"/>
    </source>
</evidence>
<accession>A0ABP7F6N4</accession>
<reference evidence="9" key="1">
    <citation type="journal article" date="2019" name="Int. J. Syst. Evol. Microbiol.">
        <title>The Global Catalogue of Microorganisms (GCM) 10K type strain sequencing project: providing services to taxonomists for standard genome sequencing and annotation.</title>
        <authorList>
            <consortium name="The Broad Institute Genomics Platform"/>
            <consortium name="The Broad Institute Genome Sequencing Center for Infectious Disease"/>
            <person name="Wu L."/>
            <person name="Ma J."/>
        </authorList>
    </citation>
    <scope>NUCLEOTIDE SEQUENCE [LARGE SCALE GENOMIC DNA]</scope>
    <source>
        <strain evidence="9">JCM 30846</strain>
    </source>
</reference>
<dbReference type="EMBL" id="BAABEP010000016">
    <property type="protein sequence ID" value="GAA3729365.1"/>
    <property type="molecule type" value="Genomic_DNA"/>
</dbReference>
<feature type="domain" description="DUF6596" evidence="7">
    <location>
        <begin position="161"/>
        <end position="251"/>
    </location>
</feature>
<dbReference type="Pfam" id="PF20239">
    <property type="entry name" value="DUF6596"/>
    <property type="match status" value="1"/>
</dbReference>
<dbReference type="PANTHER" id="PTHR47756:SF2">
    <property type="entry name" value="BLL6612 PROTEIN"/>
    <property type="match status" value="1"/>
</dbReference>
<evidence type="ECO:0000259" key="7">
    <source>
        <dbReference type="Pfam" id="PF20239"/>
    </source>
</evidence>
<evidence type="ECO:0000256" key="1">
    <source>
        <dbReference type="ARBA" id="ARBA00010641"/>
    </source>
</evidence>
<sequence>MDEALLRGLTPGVLAILVRRGADFAAAEDAVQEALVEAVRVWPAAPVRDPKGWLVTVAWRRFLDATRADAARRRREERAGGEPAPGPALSADDTLQLYFLCAHPSLSPSSAVALTLRAVGGLTTRQIAEAYLVPEATMAQRISRAKRTVSGARLDRPGDVATVLRVLYLVFNEGYSGDVDLAAEAIRLTRQLASVIDHPEAAGLLALMLLHHARRAARTARDGSLVPLAEQDRGRWDTQLITEGVALLQAALARDRLGEFQAQAAIAALHADARTVEETDWVQIVEWYDELARLTDNPVVRLNRAVAVGEADGPRAGLAALAALDPALPRHTAAAAHLHERAGDLPLAARLYTEAAAQATSLAERAHLTRQAARLNGESGARGA</sequence>
<dbReference type="RefSeq" id="WP_345646438.1">
    <property type="nucleotide sequence ID" value="NZ_BAABEP010000016.1"/>
</dbReference>
<dbReference type="InterPro" id="IPR007627">
    <property type="entry name" value="RNA_pol_sigma70_r2"/>
</dbReference>
<comment type="similarity">
    <text evidence="1">Belongs to the sigma-70 factor family. ECF subfamily.</text>
</comment>
<evidence type="ECO:0000256" key="2">
    <source>
        <dbReference type="ARBA" id="ARBA00023015"/>
    </source>
</evidence>
<evidence type="ECO:0000256" key="3">
    <source>
        <dbReference type="ARBA" id="ARBA00023082"/>
    </source>
</evidence>
<organism evidence="8 9">
    <name type="scientific">Streptomyces tremellae</name>
    <dbReference type="NCBI Taxonomy" id="1124239"/>
    <lineage>
        <taxon>Bacteria</taxon>
        <taxon>Bacillati</taxon>
        <taxon>Actinomycetota</taxon>
        <taxon>Actinomycetes</taxon>
        <taxon>Kitasatosporales</taxon>
        <taxon>Streptomycetaceae</taxon>
        <taxon>Streptomyces</taxon>
    </lineage>
</organism>
<dbReference type="InterPro" id="IPR013249">
    <property type="entry name" value="RNA_pol_sigma70_r4_t2"/>
</dbReference>
<dbReference type="Pfam" id="PF08281">
    <property type="entry name" value="Sigma70_r4_2"/>
    <property type="match status" value="1"/>
</dbReference>
<keyword evidence="2" id="KW-0805">Transcription regulation</keyword>
<keyword evidence="3" id="KW-0731">Sigma factor</keyword>
<keyword evidence="9" id="KW-1185">Reference proteome</keyword>
<evidence type="ECO:0000313" key="9">
    <source>
        <dbReference type="Proteomes" id="UP001499884"/>
    </source>
</evidence>
<feature type="domain" description="RNA polymerase sigma factor 70 region 4 type 2" evidence="6">
    <location>
        <begin position="98"/>
        <end position="148"/>
    </location>
</feature>
<gene>
    <name evidence="8" type="ORF">GCM10023082_28960</name>
</gene>
<dbReference type="InterPro" id="IPR036388">
    <property type="entry name" value="WH-like_DNA-bd_sf"/>
</dbReference>
<dbReference type="InterPro" id="IPR046531">
    <property type="entry name" value="DUF6596"/>
</dbReference>
<name>A0ABP7F6N4_9ACTN</name>
<evidence type="ECO:0000259" key="5">
    <source>
        <dbReference type="Pfam" id="PF04542"/>
    </source>
</evidence>
<dbReference type="Gene3D" id="1.10.1740.10">
    <property type="match status" value="1"/>
</dbReference>
<evidence type="ECO:0000259" key="6">
    <source>
        <dbReference type="Pfam" id="PF08281"/>
    </source>
</evidence>